<evidence type="ECO:0000313" key="3">
    <source>
        <dbReference type="Proteomes" id="UP000074294"/>
    </source>
</evidence>
<organism evidence="2 3">
    <name type="scientific">Hadarchaeum yellowstonense</name>
    <dbReference type="NCBI Taxonomy" id="1776334"/>
    <lineage>
        <taxon>Archaea</taxon>
        <taxon>Methanobacteriati</taxon>
        <taxon>Candidatus Hadarchaeota</taxon>
        <taxon>Candidatus Hadarchaeia</taxon>
        <taxon>Candidatus Hadarchaeales</taxon>
        <taxon>Candidatus Hadarchaeaceae</taxon>
        <taxon>Candidatus Hadarchaeum</taxon>
    </lineage>
</organism>
<dbReference type="STRING" id="1776334.APZ16_02285"/>
<dbReference type="SUPFAM" id="SSF52980">
    <property type="entry name" value="Restriction endonuclease-like"/>
    <property type="match status" value="1"/>
</dbReference>
<proteinExistence type="predicted"/>
<protein>
    <recommendedName>
        <fullName evidence="1">PD-(D/E)XK endonuclease-like domain-containing protein</fullName>
    </recommendedName>
</protein>
<dbReference type="InterPro" id="IPR011335">
    <property type="entry name" value="Restrct_endonuc-II-like"/>
</dbReference>
<feature type="domain" description="PD-(D/E)XK endonuclease-like" evidence="1">
    <location>
        <begin position="41"/>
        <end position="202"/>
    </location>
</feature>
<dbReference type="Gene3D" id="3.90.320.10">
    <property type="match status" value="1"/>
</dbReference>
<name>A0A147JW13_HADYE</name>
<reference evidence="2 3" key="1">
    <citation type="journal article" date="2016" name="Nat. Microbiol.">
        <title>Genomic inference of the metabolism of cosmopolitan subsurface Archaea, Hadesarchaea.</title>
        <authorList>
            <person name="Baker B.J."/>
            <person name="Saw J.H."/>
            <person name="Lind A.E."/>
            <person name="Lazar C.S."/>
            <person name="Hinrichs K.-U."/>
            <person name="Teske A.P."/>
            <person name="Ettema T.J."/>
        </authorList>
    </citation>
    <scope>NUCLEOTIDE SEQUENCE [LARGE SCALE GENOMIC DNA]</scope>
</reference>
<dbReference type="InterPro" id="IPR011604">
    <property type="entry name" value="PDDEXK-like_dom_sf"/>
</dbReference>
<dbReference type="InterPro" id="IPR038726">
    <property type="entry name" value="PDDEXK_AddAB-type"/>
</dbReference>
<comment type="caution">
    <text evidence="2">The sequence shown here is derived from an EMBL/GenBank/DDBJ whole genome shotgun (WGS) entry which is preliminary data.</text>
</comment>
<dbReference type="AlphaFoldDB" id="A0A147JW13"/>
<dbReference type="Pfam" id="PF12705">
    <property type="entry name" value="PDDEXK_1"/>
    <property type="match status" value="1"/>
</dbReference>
<dbReference type="Proteomes" id="UP000074294">
    <property type="component" value="Unassembled WGS sequence"/>
</dbReference>
<sequence length="212" mass="23728">MKTISISVTELQSVLDCPLCFWLAERIGPAPSIIAGITSQMDSVIKGYMKKFIGKSELPRWFPVNGKFLDVGQTLTATDPRSGVTLRGKLDALILTPDGKYHIIDYKTGRPQPQIPQYYQMQLDGYAYLLESNGYKPVAGGYLLYFTPEPGDISEKCFPFKITAVPARTNPNRVLPVLARARKILEQETPPPRSEDCEMCIWLEQVGRALTK</sequence>
<gene>
    <name evidence="2" type="ORF">APZ16_02285</name>
</gene>
<evidence type="ECO:0000313" key="2">
    <source>
        <dbReference type="EMBL" id="KUO40689.1"/>
    </source>
</evidence>
<dbReference type="EMBL" id="LQMQ01000037">
    <property type="protein sequence ID" value="KUO40689.1"/>
    <property type="molecule type" value="Genomic_DNA"/>
</dbReference>
<accession>A0A147JW13</accession>
<evidence type="ECO:0000259" key="1">
    <source>
        <dbReference type="Pfam" id="PF12705"/>
    </source>
</evidence>